<dbReference type="AlphaFoldDB" id="A0A2G0CCM1"/>
<accession>A0A2G0CCM1</accession>
<comment type="caution">
    <text evidence="2">The sequence shown here is derived from an EMBL/GenBank/DDBJ whole genome shotgun (WGS) entry which is preliminary data.</text>
</comment>
<feature type="chain" id="PRO_5013632403" description="DUF885 domain-containing protein" evidence="1">
    <location>
        <begin position="20"/>
        <end position="352"/>
    </location>
</feature>
<keyword evidence="3" id="KW-1185">Reference proteome</keyword>
<keyword evidence="1" id="KW-0732">Signal</keyword>
<proteinExistence type="predicted"/>
<evidence type="ECO:0000313" key="3">
    <source>
        <dbReference type="Proteomes" id="UP000226437"/>
    </source>
</evidence>
<reference evidence="2 3" key="1">
    <citation type="submission" date="2017-10" db="EMBL/GenBank/DDBJ databases">
        <title>The draft genome sequence of Lewinella marina KCTC 32374.</title>
        <authorList>
            <person name="Wang K."/>
        </authorList>
    </citation>
    <scope>NUCLEOTIDE SEQUENCE [LARGE SCALE GENOMIC DNA]</scope>
    <source>
        <strain evidence="2 3">MKG-38</strain>
    </source>
</reference>
<gene>
    <name evidence="2" type="ORF">CGL56_14920</name>
</gene>
<dbReference type="RefSeq" id="WP_099107369.1">
    <property type="nucleotide sequence ID" value="NZ_JAATJF010000005.1"/>
</dbReference>
<dbReference type="Proteomes" id="UP000226437">
    <property type="component" value="Unassembled WGS sequence"/>
</dbReference>
<protein>
    <recommendedName>
        <fullName evidence="4">DUF885 domain-containing protein</fullName>
    </recommendedName>
</protein>
<evidence type="ECO:0000313" key="2">
    <source>
        <dbReference type="EMBL" id="PHK97715.1"/>
    </source>
</evidence>
<dbReference type="EMBL" id="PDLO01000007">
    <property type="protein sequence ID" value="PHK97715.1"/>
    <property type="molecule type" value="Genomic_DNA"/>
</dbReference>
<organism evidence="2 3">
    <name type="scientific">Neolewinella marina</name>
    <dbReference type="NCBI Taxonomy" id="438751"/>
    <lineage>
        <taxon>Bacteria</taxon>
        <taxon>Pseudomonadati</taxon>
        <taxon>Bacteroidota</taxon>
        <taxon>Saprospiria</taxon>
        <taxon>Saprospirales</taxon>
        <taxon>Lewinellaceae</taxon>
        <taxon>Neolewinella</taxon>
    </lineage>
</organism>
<dbReference type="OrthoDB" id="1490742at2"/>
<evidence type="ECO:0000256" key="1">
    <source>
        <dbReference type="SAM" id="SignalP"/>
    </source>
</evidence>
<feature type="signal peptide" evidence="1">
    <location>
        <begin position="1"/>
        <end position="19"/>
    </location>
</feature>
<evidence type="ECO:0008006" key="4">
    <source>
        <dbReference type="Google" id="ProtNLM"/>
    </source>
</evidence>
<name>A0A2G0CCM1_9BACT</name>
<sequence>MKNFLLALLTLALSLPLAAQEEINQRIDRSQDKMAKPGMQADIDQPKLDNSDFERMVNTRLMVDFRKTAIEAMELSEDEINEFDPIFDDYQRDKEAITARRRNLINQYREEMSEDDTPKDELGETGEFIEDYWELDIAEMELKKDYFDRLDDEIGAKKALKFFALDAAFKDRVDRMRLLRSIPTLVVLEPGYVSYQRELDDFNRWATMNIDGKVDLNHEFIGEGLNKLLNAVEAMKNAEAISIGNFTATKGLILEKAKAMQTDRHSDEHADYAADAFKHTASLLSEIATQDRFSTPQSQLDKLKQAAEAINPDQLLTDQKEHVYTFFDAAEKVLNDLVSQNKDAKSFGSTNR</sequence>